<feature type="coiled-coil region" evidence="1">
    <location>
        <begin position="111"/>
        <end position="180"/>
    </location>
</feature>
<evidence type="ECO:0000256" key="1">
    <source>
        <dbReference type="SAM" id="Coils"/>
    </source>
</evidence>
<evidence type="ECO:0000313" key="5">
    <source>
        <dbReference type="RefSeq" id="XP_025829434.1"/>
    </source>
</evidence>
<sequence>MSVSGDSENKDKGQVKTLRFIEVTDVNDDDEQSQIGEEEEESLECMWPEQEEETVEEEEQDVTEETLLSPDNPLLEKFQKALKEHLLKQIETIKSEVFELESGTKKLNVEREKLGVEVYEIQQQLNKQQEELKLCEEQLQNVIAAKDQVEHDLQIAINEYKETKAKLHEAEREEIGLRRELEAVDLLHQQMSTWEETVESELAVNQRIFEKSRKDKLKAAAEKREQDGFIYKLMKEIWRLEGEIETMDMQIRVKEEEREKLADEIALANVDLETFNNEHKCLMQSWNSLLVAINYRDKVYNSMENELEKKSEKLRAILAEIDAVKKLGVREMQRSEELSIFKDRVVQDIVNYSKRLDLEYKKKFEIDDQIALLKRIIEQTEKDVDLIKAENAEKGQVDANLQRDIEAIDLQKGELDNQILAVLEEQITNDKASKYLQKLLREIKDKNRDLEVSLANSENLNAKVLMEVETQKFLIEKIQQTINEVEKEQTSYDAEIKANKTLVTEIEGQFLKKRREINILTKKIETIMQQTGGVEVSPLELKIQTLEKNLVDINEDIKQLERYWLREQAYIVGLTQKRQNQLRDINVMKKQIMLLTQKNLTIGDELEAYKKESDKIEKNTTIMLNRLTTLNEKNNNLRGNKYNLDKDVIFKQNEYIGQLETAEMELLNLESDCTEIEKEKQTISEELIEANRESLVWEKRLIMVLQLKKQIKEEQAEGGEVGTMKFEIHRMQVRLGQLKKAQDKLLHDLQHCLSRREAIVNTAEAREKRTKGAVDQTRMNFERKLEETRLRHKEIQKEIEEVAADLNKAELEVELSRKQIQQIEKEVEEIKQRIERTKHDVEIAETENEKSLGITLTKQKKLGFYIDLSKGKQPYILYCSDKTINPELEKQKELNSILITVVQKTFVDFPERYQHFLRIYNTLIIPTMYL</sequence>
<accession>A0A1W4XBB7</accession>
<feature type="coiled-coil region" evidence="1">
    <location>
        <begin position="244"/>
        <end position="327"/>
    </location>
</feature>
<name>A0A1W4XBB7_AGRPL</name>
<dbReference type="AlphaFoldDB" id="A0A1W4XBB7"/>
<protein>
    <submittedName>
        <fullName evidence="4">Coiled-coil domain-containing protein 40 isoform X1</fullName>
    </submittedName>
    <submittedName>
        <fullName evidence="5">Coiled-coil domain-containing protein 40 isoform X2</fullName>
    </submittedName>
</protein>
<evidence type="ECO:0000256" key="2">
    <source>
        <dbReference type="SAM" id="MobiDB-lite"/>
    </source>
</evidence>
<dbReference type="PANTHER" id="PTHR16275:SF8">
    <property type="entry name" value="COILED-COIL DOMAIN-CONTAINING PROTEIN 40"/>
    <property type="match status" value="1"/>
</dbReference>
<evidence type="ECO:0000313" key="4">
    <source>
        <dbReference type="RefSeq" id="XP_018330107.1"/>
    </source>
</evidence>
<dbReference type="KEGG" id="apln:108740322"/>
<evidence type="ECO:0000313" key="3">
    <source>
        <dbReference type="Proteomes" id="UP000192223"/>
    </source>
</evidence>
<dbReference type="Proteomes" id="UP000192223">
    <property type="component" value="Unplaced"/>
</dbReference>
<dbReference type="GO" id="GO:0035082">
    <property type="term" value="P:axoneme assembly"/>
    <property type="evidence" value="ECO:0007669"/>
    <property type="project" value="InterPro"/>
</dbReference>
<dbReference type="InterPro" id="IPR037386">
    <property type="entry name" value="CCDC40"/>
</dbReference>
<reference evidence="4 5" key="1">
    <citation type="submission" date="2025-04" db="UniProtKB">
        <authorList>
            <consortium name="RefSeq"/>
        </authorList>
    </citation>
    <scope>IDENTIFICATION</scope>
    <source>
        <tissue evidence="4 5">Entire body</tissue>
    </source>
</reference>
<dbReference type="RefSeq" id="XP_018330107.1">
    <property type="nucleotide sequence ID" value="XM_018474605.1"/>
</dbReference>
<keyword evidence="3" id="KW-1185">Reference proteome</keyword>
<feature type="coiled-coil region" evidence="1">
    <location>
        <begin position="429"/>
        <end position="495"/>
    </location>
</feature>
<organism evidence="3 4">
    <name type="scientific">Agrilus planipennis</name>
    <name type="common">Emerald ash borer</name>
    <name type="synonym">Agrilus marcopoli</name>
    <dbReference type="NCBI Taxonomy" id="224129"/>
    <lineage>
        <taxon>Eukaryota</taxon>
        <taxon>Metazoa</taxon>
        <taxon>Ecdysozoa</taxon>
        <taxon>Arthropoda</taxon>
        <taxon>Hexapoda</taxon>
        <taxon>Insecta</taxon>
        <taxon>Pterygota</taxon>
        <taxon>Neoptera</taxon>
        <taxon>Endopterygota</taxon>
        <taxon>Coleoptera</taxon>
        <taxon>Polyphaga</taxon>
        <taxon>Elateriformia</taxon>
        <taxon>Buprestoidea</taxon>
        <taxon>Buprestidae</taxon>
        <taxon>Agrilinae</taxon>
        <taxon>Agrilus</taxon>
    </lineage>
</organism>
<proteinExistence type="predicted"/>
<dbReference type="GO" id="GO:0005737">
    <property type="term" value="C:cytoplasm"/>
    <property type="evidence" value="ECO:0007669"/>
    <property type="project" value="TreeGrafter"/>
</dbReference>
<dbReference type="OrthoDB" id="188741at2759"/>
<dbReference type="PANTHER" id="PTHR16275">
    <property type="entry name" value="COILED-COIL DOMAIN-CONTAINING PROTEIN 40"/>
    <property type="match status" value="1"/>
</dbReference>
<feature type="coiled-coil region" evidence="1">
    <location>
        <begin position="778"/>
        <end position="847"/>
    </location>
</feature>
<dbReference type="RefSeq" id="XP_025829434.1">
    <property type="nucleotide sequence ID" value="XM_025973649.1"/>
</dbReference>
<feature type="region of interest" description="Disordered" evidence="2">
    <location>
        <begin position="25"/>
        <end position="58"/>
    </location>
</feature>
<dbReference type="STRING" id="224129.A0A1W4XBB7"/>
<dbReference type="GeneID" id="108740322"/>
<feature type="coiled-coil region" evidence="1">
    <location>
        <begin position="652"/>
        <end position="693"/>
    </location>
</feature>
<gene>
    <name evidence="4 5" type="primary">LOC108740322</name>
</gene>
<keyword evidence="1" id="KW-0175">Coiled coil</keyword>